<keyword evidence="2" id="KW-0963">Cytoplasm</keyword>
<dbReference type="EMBL" id="CH981531">
    <property type="protein sequence ID" value="EDK46897.1"/>
    <property type="molecule type" value="Genomic_DNA"/>
</dbReference>
<dbReference type="OMA" id="LMRNMQR"/>
<dbReference type="PANTHER" id="PTHR24107:SF30">
    <property type="entry name" value="GLC7-INTERACTING PROTEIN 3-RELATED"/>
    <property type="match status" value="1"/>
</dbReference>
<evidence type="ECO:0000313" key="5">
    <source>
        <dbReference type="EMBL" id="EDK46897.1"/>
    </source>
</evidence>
<dbReference type="Proteomes" id="UP000001996">
    <property type="component" value="Unassembled WGS sequence"/>
</dbReference>
<keyword evidence="3" id="KW-0206">Cytoskeleton</keyword>
<feature type="compositionally biased region" description="Basic and acidic residues" evidence="4">
    <location>
        <begin position="761"/>
        <end position="771"/>
    </location>
</feature>
<reference evidence="5 6" key="1">
    <citation type="journal article" date="2009" name="Nature">
        <title>Evolution of pathogenicity and sexual reproduction in eight Candida genomes.</title>
        <authorList>
            <person name="Butler G."/>
            <person name="Rasmussen M.D."/>
            <person name="Lin M.F."/>
            <person name="Santos M.A."/>
            <person name="Sakthikumar S."/>
            <person name="Munro C.A."/>
            <person name="Rheinbay E."/>
            <person name="Grabherr M."/>
            <person name="Forche A."/>
            <person name="Reedy J.L."/>
            <person name="Agrafioti I."/>
            <person name="Arnaud M.B."/>
            <person name="Bates S."/>
            <person name="Brown A.J."/>
            <person name="Brunke S."/>
            <person name="Costanzo M.C."/>
            <person name="Fitzpatrick D.A."/>
            <person name="de Groot P.W."/>
            <person name="Harris D."/>
            <person name="Hoyer L.L."/>
            <person name="Hube B."/>
            <person name="Klis F.M."/>
            <person name="Kodira C."/>
            <person name="Lennard N."/>
            <person name="Logue M.E."/>
            <person name="Martin R."/>
            <person name="Neiman A.M."/>
            <person name="Nikolaou E."/>
            <person name="Quail M.A."/>
            <person name="Quinn J."/>
            <person name="Santos M.C."/>
            <person name="Schmitzberger F.F."/>
            <person name="Sherlock G."/>
            <person name="Shah P."/>
            <person name="Silverstein K.A."/>
            <person name="Skrzypek M.S."/>
            <person name="Soll D."/>
            <person name="Staggs R."/>
            <person name="Stansfield I."/>
            <person name="Stumpf M.P."/>
            <person name="Sudbery P.E."/>
            <person name="Srikantha T."/>
            <person name="Zeng Q."/>
            <person name="Berman J."/>
            <person name="Berriman M."/>
            <person name="Heitman J."/>
            <person name="Gow N.A."/>
            <person name="Lorenz M.C."/>
            <person name="Birren B.W."/>
            <person name="Kellis M."/>
            <person name="Cuomo C.A."/>
        </authorList>
    </citation>
    <scope>NUCLEOTIDE SEQUENCE [LARGE SCALE GENOMIC DNA]</scope>
    <source>
        <strain evidence="6">ATCC 11503 / BCRC 21390 / CBS 2605 / JCM 1781 / NBRC 1676 / NRRL YB-4239</strain>
    </source>
</reference>
<dbReference type="AlphaFoldDB" id="A5E639"/>
<evidence type="ECO:0000256" key="1">
    <source>
        <dbReference type="ARBA" id="ARBA00004245"/>
    </source>
</evidence>
<dbReference type="InterPro" id="IPR032675">
    <property type="entry name" value="LRR_dom_sf"/>
</dbReference>
<protein>
    <recommendedName>
        <fullName evidence="7">RNI-like protein</fullName>
    </recommendedName>
</protein>
<dbReference type="OrthoDB" id="8436363at2759"/>
<dbReference type="PANTHER" id="PTHR24107">
    <property type="entry name" value="YNEIN REGULATORY COMPLEX SUBUNIT 5"/>
    <property type="match status" value="1"/>
</dbReference>
<feature type="region of interest" description="Disordered" evidence="4">
    <location>
        <begin position="749"/>
        <end position="793"/>
    </location>
</feature>
<evidence type="ECO:0000256" key="2">
    <source>
        <dbReference type="ARBA" id="ARBA00022490"/>
    </source>
</evidence>
<name>A5E639_LODEL</name>
<gene>
    <name evidence="5" type="ORF">LELG_05078</name>
</gene>
<evidence type="ECO:0000256" key="4">
    <source>
        <dbReference type="SAM" id="MobiDB-lite"/>
    </source>
</evidence>
<dbReference type="VEuPathDB" id="FungiDB:LELG_05078"/>
<feature type="region of interest" description="Disordered" evidence="4">
    <location>
        <begin position="491"/>
        <end position="518"/>
    </location>
</feature>
<feature type="region of interest" description="Disordered" evidence="4">
    <location>
        <begin position="670"/>
        <end position="690"/>
    </location>
</feature>
<dbReference type="eggNOG" id="ENOG502QYHN">
    <property type="taxonomic scope" value="Eukaryota"/>
</dbReference>
<evidence type="ECO:0000256" key="3">
    <source>
        <dbReference type="ARBA" id="ARBA00023212"/>
    </source>
</evidence>
<accession>A5E639</accession>
<evidence type="ECO:0000313" key="6">
    <source>
        <dbReference type="Proteomes" id="UP000001996"/>
    </source>
</evidence>
<dbReference type="InParanoid" id="A5E639"/>
<dbReference type="GeneID" id="5230703"/>
<dbReference type="FunCoup" id="A5E639">
    <property type="interactions" value="271"/>
</dbReference>
<keyword evidence="6" id="KW-1185">Reference proteome</keyword>
<organism evidence="5 6">
    <name type="scientific">Lodderomyces elongisporus (strain ATCC 11503 / CBS 2605 / JCM 1781 / NBRC 1676 / NRRL YB-4239)</name>
    <name type="common">Yeast</name>
    <name type="synonym">Saccharomyces elongisporus</name>
    <dbReference type="NCBI Taxonomy" id="379508"/>
    <lineage>
        <taxon>Eukaryota</taxon>
        <taxon>Fungi</taxon>
        <taxon>Dikarya</taxon>
        <taxon>Ascomycota</taxon>
        <taxon>Saccharomycotina</taxon>
        <taxon>Pichiomycetes</taxon>
        <taxon>Debaryomycetaceae</taxon>
        <taxon>Candida/Lodderomyces clade</taxon>
        <taxon>Lodderomyces</taxon>
    </lineage>
</organism>
<dbReference type="GO" id="GO:0005856">
    <property type="term" value="C:cytoskeleton"/>
    <property type="evidence" value="ECO:0007669"/>
    <property type="project" value="UniProtKB-SubCell"/>
</dbReference>
<dbReference type="HOGENOM" id="CLU_375514_0_0_1"/>
<dbReference type="SUPFAM" id="SSF52047">
    <property type="entry name" value="RNI-like"/>
    <property type="match status" value="1"/>
</dbReference>
<sequence length="811" mass="90123">MLNPKPTLIDVLSFADFIAITPINAVIFDNVTMTTEMLKCFLVSLVHSKTLEKLSLRNVAIDSQGWKLLCAFLAENKTLKKLDISQQRVKSETPQGSIRGNLNWDLFISAIMCRGGIEELVINGCKLSDETFEKLITKAVSLGTRRLGVASIAMTLTKAQIVADYISNPKAGCVGIDIACNDLSEGQLQPFIDAFNHKEVNLMFLSLHSTNLSDVKEAKRLFKSIINLKFLRFLDISSISKIFPDIISSLAEYIPLYSSLRRLHMDLNELSPQAIGSIAMFLHKVPYLVHLSLLGNRDLNHSAAATLYSAVKESKTLFALDLDYDLVSDDLSQRIAFYLMRNMNSTMSSLYHISSEVKDEDLMFDGSLLMETAEKLLSEVDHEGHKVQQGGQEKENIKIQQIISNAMLERTRAVRKDIHKTIDTLFQKRNQGQLSFDGKETLIRFCLLDSSLEKLVLMFEENAHKWEGKSFSAEQTPEIQISQLENVGQLLSPIPQPTHHQQQPLQQQQQQQQQHNELQHPFQHLQEAHELLHHNSSEVISAGPILSPMASQMQSNAHYFSIPIGGDDSGTGYDNGNINGNTNGNTNNVNYMNNTNNFNLQPHQVVVESNVDGKDVVVDRITGRPVLTKTISQTSLHAREQEIEEGEFHKLNFFIQLRNSEANAENDLTRAAATEDSHGGGAGDGANANASASVSASTSANALAAHQSDLRREIPLLSQLPSGPELRDAIIKAKGIDNVNELINRINNKSGVEGNKPITSEIKEKPRHAEDPPSDEAYSIDSGSTHNNPDPVVDEVYDKLLNDAERVRLNK</sequence>
<dbReference type="Gene3D" id="3.80.10.10">
    <property type="entry name" value="Ribonuclease Inhibitor"/>
    <property type="match status" value="1"/>
</dbReference>
<evidence type="ECO:0008006" key="7">
    <source>
        <dbReference type="Google" id="ProtNLM"/>
    </source>
</evidence>
<feature type="compositionally biased region" description="Low complexity" evidence="4">
    <location>
        <begin position="497"/>
        <end position="518"/>
    </location>
</feature>
<proteinExistence type="predicted"/>
<comment type="subcellular location">
    <subcellularLocation>
        <location evidence="1">Cytoplasm</location>
        <location evidence="1">Cytoskeleton</location>
    </subcellularLocation>
</comment>
<dbReference type="KEGG" id="lel:PVL30_005214"/>
<dbReference type="InterPro" id="IPR052410">
    <property type="entry name" value="DRC5"/>
</dbReference>